<dbReference type="OrthoDB" id="9800174at2"/>
<sequence>MKPFALLLLLLSSLHTHAAVSNTESIHSEAQASSSTRPFIWENATVYFLLTDRFHQAQPSNKHAYGRRSDAAPMRAYMGGNLAGVTEKIKQGYFTQLGVDAIWITPPVEQIHGSTDEGSGRSYAFHGYWARDWTNVDASLGNARDMQELVDTAHAHGIRILLDVVMNHTGPVTKIDPAWPASWVRFGPDCTYQDLASTVSCTLVHNLPDVRTDSNANVDLPPELVKKWKSEGRYANEVAELDAFFKRTGYPRAPRYYLMKWQTDWIRKYGIDGFRCDTAKHVEPLVWKELHEQAEIAFTEWKLRNPAKKIGDQPFFMTGEVFNYGIYSGLDFVMDGGSHINFYANGFNSLINFAFKSDAKQDYEKLFSQYSAQLNGVLQSYSVLNYVSSHDDLQPFDLVRQRPFEAGTKLLLSPGAAQIYYGDEIARPLVIEGATGDANLRSPMNWDELAQRSSRQGYNIAEVHQHWSKLGQFRHAHPAVGAGVHEQLSDKPYIFKRTLNKHGFTDQVLVALDLPMSESSSIPVYGVFAEGQIVKDYYSGASAVVIDGKVNFNSRNSIVLIGQEASTNK</sequence>
<dbReference type="SUPFAM" id="SSF51445">
    <property type="entry name" value="(Trans)glycosidases"/>
    <property type="match status" value="1"/>
</dbReference>
<dbReference type="PANTHER" id="PTHR10357">
    <property type="entry name" value="ALPHA-AMYLASE FAMILY MEMBER"/>
    <property type="match status" value="1"/>
</dbReference>
<dbReference type="RefSeq" id="WP_133330607.1">
    <property type="nucleotide sequence ID" value="NZ_SMYL01000012.1"/>
</dbReference>
<dbReference type="SMART" id="SM00642">
    <property type="entry name" value="Aamy"/>
    <property type="match status" value="1"/>
</dbReference>
<comment type="caution">
    <text evidence="3">The sequence shown here is derived from an EMBL/GenBank/DDBJ whole genome shotgun (WGS) entry which is preliminary data.</text>
</comment>
<accession>A0A4R5VSZ7</accession>
<dbReference type="EMBL" id="SMYL01000012">
    <property type="protein sequence ID" value="TDK61915.1"/>
    <property type="molecule type" value="Genomic_DNA"/>
</dbReference>
<evidence type="ECO:0000313" key="4">
    <source>
        <dbReference type="Proteomes" id="UP000294829"/>
    </source>
</evidence>
<keyword evidence="4" id="KW-1185">Reference proteome</keyword>
<dbReference type="AlphaFoldDB" id="A0A4R5VSZ7"/>
<feature type="domain" description="Glycosyl hydrolase family 13 catalytic" evidence="2">
    <location>
        <begin position="48"/>
        <end position="474"/>
    </location>
</feature>
<evidence type="ECO:0000313" key="3">
    <source>
        <dbReference type="EMBL" id="TDK61915.1"/>
    </source>
</evidence>
<organism evidence="3 4">
    <name type="scientific">Sapientia aquatica</name>
    <dbReference type="NCBI Taxonomy" id="1549640"/>
    <lineage>
        <taxon>Bacteria</taxon>
        <taxon>Pseudomonadati</taxon>
        <taxon>Pseudomonadota</taxon>
        <taxon>Betaproteobacteria</taxon>
        <taxon>Burkholderiales</taxon>
        <taxon>Oxalobacteraceae</taxon>
        <taxon>Sapientia</taxon>
    </lineage>
</organism>
<dbReference type="Gene3D" id="3.20.20.80">
    <property type="entry name" value="Glycosidases"/>
    <property type="match status" value="1"/>
</dbReference>
<gene>
    <name evidence="3" type="ORF">E2I14_16665</name>
</gene>
<dbReference type="PANTHER" id="PTHR10357:SF209">
    <property type="entry name" value="PERIPLASMIC ALPHA-AMYLASE"/>
    <property type="match status" value="1"/>
</dbReference>
<name>A0A4R5VSZ7_9BURK</name>
<dbReference type="Pfam" id="PF00128">
    <property type="entry name" value="Alpha-amylase"/>
    <property type="match status" value="1"/>
</dbReference>
<evidence type="ECO:0000259" key="2">
    <source>
        <dbReference type="SMART" id="SM00642"/>
    </source>
</evidence>
<protein>
    <submittedName>
        <fullName evidence="3">Alpha-amlyase</fullName>
    </submittedName>
</protein>
<dbReference type="InterPro" id="IPR006047">
    <property type="entry name" value="GH13_cat_dom"/>
</dbReference>
<dbReference type="InterPro" id="IPR017853">
    <property type="entry name" value="GH"/>
</dbReference>
<feature type="signal peptide" evidence="1">
    <location>
        <begin position="1"/>
        <end position="18"/>
    </location>
</feature>
<feature type="chain" id="PRO_5020747364" evidence="1">
    <location>
        <begin position="19"/>
        <end position="569"/>
    </location>
</feature>
<dbReference type="GO" id="GO:0016829">
    <property type="term" value="F:lyase activity"/>
    <property type="evidence" value="ECO:0007669"/>
    <property type="project" value="UniProtKB-KW"/>
</dbReference>
<keyword evidence="1" id="KW-0732">Signal</keyword>
<keyword evidence="3" id="KW-0456">Lyase</keyword>
<evidence type="ECO:0000256" key="1">
    <source>
        <dbReference type="SAM" id="SignalP"/>
    </source>
</evidence>
<dbReference type="GO" id="GO:0005975">
    <property type="term" value="P:carbohydrate metabolic process"/>
    <property type="evidence" value="ECO:0007669"/>
    <property type="project" value="InterPro"/>
</dbReference>
<reference evidence="3 4" key="1">
    <citation type="submission" date="2019-03" db="EMBL/GenBank/DDBJ databases">
        <title>Sapientia aquatica gen. nov., sp. nov., isolated from a crater lake.</title>
        <authorList>
            <person name="Felfoldi T."/>
            <person name="Szabo A."/>
            <person name="Toth E."/>
            <person name="Schumann P."/>
            <person name="Keki Z."/>
            <person name="Marialigeti K."/>
            <person name="Mathe I."/>
        </authorList>
    </citation>
    <scope>NUCLEOTIDE SEQUENCE [LARGE SCALE GENOMIC DNA]</scope>
    <source>
        <strain evidence="3 4">SA-152</strain>
    </source>
</reference>
<dbReference type="Proteomes" id="UP000294829">
    <property type="component" value="Unassembled WGS sequence"/>
</dbReference>
<proteinExistence type="predicted"/>